<dbReference type="InterPro" id="IPR003439">
    <property type="entry name" value="ABC_transporter-like_ATP-bd"/>
</dbReference>
<accession>A0ABD3N8E8</accession>
<keyword evidence="3" id="KW-1003">Cell membrane</keyword>
<feature type="region of interest" description="Disordered" evidence="9">
    <location>
        <begin position="493"/>
        <end position="514"/>
    </location>
</feature>
<evidence type="ECO:0000256" key="6">
    <source>
        <dbReference type="ARBA" id="ARBA00022840"/>
    </source>
</evidence>
<keyword evidence="2" id="KW-0813">Transport</keyword>
<dbReference type="GO" id="GO:0005886">
    <property type="term" value="C:plasma membrane"/>
    <property type="evidence" value="ECO:0007669"/>
    <property type="project" value="UniProtKB-SubCell"/>
</dbReference>
<evidence type="ECO:0000256" key="10">
    <source>
        <dbReference type="SAM" id="Phobius"/>
    </source>
</evidence>
<dbReference type="SUPFAM" id="SSF52540">
    <property type="entry name" value="P-loop containing nucleoside triphosphate hydrolases"/>
    <property type="match status" value="1"/>
</dbReference>
<dbReference type="PROSITE" id="PS50929">
    <property type="entry name" value="ABC_TM1F"/>
    <property type="match status" value="1"/>
</dbReference>
<dbReference type="FunFam" id="3.40.50.300:FF:000299">
    <property type="entry name" value="ABC transporter ATP-binding protein/permease"/>
    <property type="match status" value="1"/>
</dbReference>
<dbReference type="EMBL" id="JALLBG020000011">
    <property type="protein sequence ID" value="KAL3772383.1"/>
    <property type="molecule type" value="Genomic_DNA"/>
</dbReference>
<dbReference type="InterPro" id="IPR027417">
    <property type="entry name" value="P-loop_NTPase"/>
</dbReference>
<proteinExistence type="predicted"/>
<keyword evidence="8 10" id="KW-0472">Membrane</keyword>
<feature type="domain" description="ABC transmembrane type-1" evidence="12">
    <location>
        <begin position="109"/>
        <end position="421"/>
    </location>
</feature>
<sequence>MVTMAGSMAAAAESTPLIKNVGTRKSVAGAPLSWQPSSEAGDEENGTCPSTGTDSHRPPPQSIDAAPSTSRWKSVKNNEAAIPPSWSQALAEVSPFLKPRDRRHAFLAFVALLTVLLEKLIAVLPPLAIRHAVDAIAEFSSGGNDSSSRSDEDQMTMKQRTAQTVTMAIVIYFLLQTLDSATSSLQSVCQRAVSLDAERRFASSLFSHLQSLGAAYHLERHAGELLRILSRGSDATSTIIDSLWFNLFPTFFEAAVVGTVFWKLLGIPSIGLTTIISVILYLFYTIKVTNTRLEQRRKVLDKSEDVGRIETETLVNYETVVIFGREHNEALEYDIVRKEYTEERVNMLGLFAWLQLGQQSIRLAGTCIGLWLAGRATVYGIGGEGEVNLLSPGSFVVVQLYINQLFQPLSFLGFTYRQLTEALTDLEKAVKMLRSVPLVVDAPDALDWSAALEQRQMKDGRLSQDSATSISTGDVTFDNVSFQYKIKAQRKKLGGPDADTTNQHGKGDRRGFGRKGLWGGRGRRVWSGNGGAFHWIKDAKKDDASGHNDNDAEEKVKVGGIQNVSFHIPAGKTAALVGPSGSGKTTIVRLILRLYDPDEGSVLVDGMSVKSLLQQSLRSNIGVVAQDTVLFHASLRDNIIYGKEHATDDEVWGAVRISALEPLVKSLPEGLDTLVGERGMKLSGGERQRVGLARCIIKTPRLILLDEATSALDSGTEREIQRNILTPQTAAAVCKGRTTLLIAHRLSTARRADIILVLDKGKLVEQGSHEELLALGAERGMYARMWRDQMEGDSLDELK</sequence>
<gene>
    <name evidence="13" type="ORF">ACHAWU_005560</name>
</gene>
<dbReference type="Gene3D" id="1.20.1560.10">
    <property type="entry name" value="ABC transporter type 1, transmembrane domain"/>
    <property type="match status" value="1"/>
</dbReference>
<keyword evidence="6" id="KW-0067">ATP-binding</keyword>
<feature type="transmembrane region" description="Helical" evidence="10">
    <location>
        <begin position="105"/>
        <end position="124"/>
    </location>
</feature>
<feature type="domain" description="ABC transporter" evidence="11">
    <location>
        <begin position="539"/>
        <end position="785"/>
    </location>
</feature>
<name>A0ABD3N8E8_9STRA</name>
<organism evidence="13 14">
    <name type="scientific">Discostella pseudostelligera</name>
    <dbReference type="NCBI Taxonomy" id="259834"/>
    <lineage>
        <taxon>Eukaryota</taxon>
        <taxon>Sar</taxon>
        <taxon>Stramenopiles</taxon>
        <taxon>Ochrophyta</taxon>
        <taxon>Bacillariophyta</taxon>
        <taxon>Coscinodiscophyceae</taxon>
        <taxon>Thalassiosirophycidae</taxon>
        <taxon>Stephanodiscales</taxon>
        <taxon>Stephanodiscaceae</taxon>
        <taxon>Discostella</taxon>
    </lineage>
</organism>
<dbReference type="InterPro" id="IPR017871">
    <property type="entry name" value="ABC_transporter-like_CS"/>
</dbReference>
<feature type="region of interest" description="Disordered" evidence="9">
    <location>
        <begin position="1"/>
        <end position="74"/>
    </location>
</feature>
<dbReference type="PANTHER" id="PTHR24221:SF620">
    <property type="entry name" value="ABC TRANSMEMBRANE TYPE-1 DOMAIN-CONTAINING PROTEIN"/>
    <property type="match status" value="1"/>
</dbReference>
<evidence type="ECO:0000256" key="5">
    <source>
        <dbReference type="ARBA" id="ARBA00022741"/>
    </source>
</evidence>
<comment type="caution">
    <text evidence="13">The sequence shown here is derived from an EMBL/GenBank/DDBJ whole genome shotgun (WGS) entry which is preliminary data.</text>
</comment>
<evidence type="ECO:0000256" key="4">
    <source>
        <dbReference type="ARBA" id="ARBA00022692"/>
    </source>
</evidence>
<dbReference type="Gene3D" id="3.40.50.300">
    <property type="entry name" value="P-loop containing nucleotide triphosphate hydrolases"/>
    <property type="match status" value="1"/>
</dbReference>
<evidence type="ECO:0000259" key="12">
    <source>
        <dbReference type="PROSITE" id="PS50929"/>
    </source>
</evidence>
<dbReference type="PROSITE" id="PS50893">
    <property type="entry name" value="ABC_TRANSPORTER_2"/>
    <property type="match status" value="1"/>
</dbReference>
<evidence type="ECO:0000256" key="9">
    <source>
        <dbReference type="SAM" id="MobiDB-lite"/>
    </source>
</evidence>
<dbReference type="SMART" id="SM00382">
    <property type="entry name" value="AAA"/>
    <property type="match status" value="1"/>
</dbReference>
<dbReference type="Pfam" id="PF00005">
    <property type="entry name" value="ABC_tran"/>
    <property type="match status" value="1"/>
</dbReference>
<dbReference type="GO" id="GO:0005524">
    <property type="term" value="F:ATP binding"/>
    <property type="evidence" value="ECO:0007669"/>
    <property type="project" value="UniProtKB-KW"/>
</dbReference>
<evidence type="ECO:0000256" key="7">
    <source>
        <dbReference type="ARBA" id="ARBA00022989"/>
    </source>
</evidence>
<dbReference type="InterPro" id="IPR036640">
    <property type="entry name" value="ABC1_TM_sf"/>
</dbReference>
<evidence type="ECO:0000313" key="13">
    <source>
        <dbReference type="EMBL" id="KAL3772383.1"/>
    </source>
</evidence>
<evidence type="ECO:0000256" key="1">
    <source>
        <dbReference type="ARBA" id="ARBA00004651"/>
    </source>
</evidence>
<feature type="transmembrane region" description="Helical" evidence="10">
    <location>
        <begin position="269"/>
        <end position="286"/>
    </location>
</feature>
<evidence type="ECO:0000313" key="14">
    <source>
        <dbReference type="Proteomes" id="UP001530293"/>
    </source>
</evidence>
<evidence type="ECO:0000256" key="3">
    <source>
        <dbReference type="ARBA" id="ARBA00022475"/>
    </source>
</evidence>
<keyword evidence="4 10" id="KW-0812">Transmembrane</keyword>
<keyword evidence="7 10" id="KW-1133">Transmembrane helix</keyword>
<keyword evidence="14" id="KW-1185">Reference proteome</keyword>
<evidence type="ECO:0000259" key="11">
    <source>
        <dbReference type="PROSITE" id="PS50893"/>
    </source>
</evidence>
<dbReference type="Proteomes" id="UP001530293">
    <property type="component" value="Unassembled WGS sequence"/>
</dbReference>
<reference evidence="13 14" key="1">
    <citation type="submission" date="2024-10" db="EMBL/GenBank/DDBJ databases">
        <title>Updated reference genomes for cyclostephanoid diatoms.</title>
        <authorList>
            <person name="Roberts W.R."/>
            <person name="Alverson A.J."/>
        </authorList>
    </citation>
    <scope>NUCLEOTIDE SEQUENCE [LARGE SCALE GENOMIC DNA]</scope>
    <source>
        <strain evidence="13 14">AJA232-27</strain>
    </source>
</reference>
<evidence type="ECO:0000256" key="8">
    <source>
        <dbReference type="ARBA" id="ARBA00023136"/>
    </source>
</evidence>
<keyword evidence="5" id="KW-0547">Nucleotide-binding</keyword>
<evidence type="ECO:0000256" key="2">
    <source>
        <dbReference type="ARBA" id="ARBA00022448"/>
    </source>
</evidence>
<dbReference type="InterPro" id="IPR003593">
    <property type="entry name" value="AAA+_ATPase"/>
</dbReference>
<dbReference type="Pfam" id="PF00664">
    <property type="entry name" value="ABC_membrane"/>
    <property type="match status" value="1"/>
</dbReference>
<dbReference type="PROSITE" id="PS00211">
    <property type="entry name" value="ABC_TRANSPORTER_1"/>
    <property type="match status" value="1"/>
</dbReference>
<dbReference type="AlphaFoldDB" id="A0ABD3N8E8"/>
<dbReference type="SUPFAM" id="SSF90123">
    <property type="entry name" value="ABC transporter transmembrane region"/>
    <property type="match status" value="1"/>
</dbReference>
<dbReference type="InterPro" id="IPR011527">
    <property type="entry name" value="ABC1_TM_dom"/>
</dbReference>
<protein>
    <recommendedName>
        <fullName evidence="15">ABC transporter</fullName>
    </recommendedName>
</protein>
<dbReference type="PANTHER" id="PTHR24221">
    <property type="entry name" value="ATP-BINDING CASSETTE SUB-FAMILY B"/>
    <property type="match status" value="1"/>
</dbReference>
<evidence type="ECO:0008006" key="15">
    <source>
        <dbReference type="Google" id="ProtNLM"/>
    </source>
</evidence>
<dbReference type="InterPro" id="IPR039421">
    <property type="entry name" value="Type_1_exporter"/>
</dbReference>
<comment type="subcellular location">
    <subcellularLocation>
        <location evidence="1">Cell membrane</location>
        <topology evidence="1">Multi-pass membrane protein</topology>
    </subcellularLocation>
</comment>